<dbReference type="AlphaFoldDB" id="A0A843WTU5"/>
<proteinExistence type="predicted"/>
<dbReference type="Proteomes" id="UP000652761">
    <property type="component" value="Unassembled WGS sequence"/>
</dbReference>
<accession>A0A843WTU5</accession>
<organism evidence="1 2">
    <name type="scientific">Colocasia esculenta</name>
    <name type="common">Wild taro</name>
    <name type="synonym">Arum esculentum</name>
    <dbReference type="NCBI Taxonomy" id="4460"/>
    <lineage>
        <taxon>Eukaryota</taxon>
        <taxon>Viridiplantae</taxon>
        <taxon>Streptophyta</taxon>
        <taxon>Embryophyta</taxon>
        <taxon>Tracheophyta</taxon>
        <taxon>Spermatophyta</taxon>
        <taxon>Magnoliopsida</taxon>
        <taxon>Liliopsida</taxon>
        <taxon>Araceae</taxon>
        <taxon>Aroideae</taxon>
        <taxon>Colocasieae</taxon>
        <taxon>Colocasia</taxon>
    </lineage>
</organism>
<gene>
    <name evidence="1" type="ORF">Taro_040213</name>
</gene>
<comment type="caution">
    <text evidence="1">The sequence shown here is derived from an EMBL/GenBank/DDBJ whole genome shotgun (WGS) entry which is preliminary data.</text>
</comment>
<protein>
    <submittedName>
        <fullName evidence="1">Uncharacterized protein</fullName>
    </submittedName>
</protein>
<dbReference type="EMBL" id="NMUH01003858">
    <property type="protein sequence ID" value="MQM07374.1"/>
    <property type="molecule type" value="Genomic_DNA"/>
</dbReference>
<evidence type="ECO:0000313" key="2">
    <source>
        <dbReference type="Proteomes" id="UP000652761"/>
    </source>
</evidence>
<reference evidence="1" key="1">
    <citation type="submission" date="2017-07" db="EMBL/GenBank/DDBJ databases">
        <title>Taro Niue Genome Assembly and Annotation.</title>
        <authorList>
            <person name="Atibalentja N."/>
            <person name="Keating K."/>
            <person name="Fields C.J."/>
        </authorList>
    </citation>
    <scope>NUCLEOTIDE SEQUENCE</scope>
    <source>
        <strain evidence="1">Niue_2</strain>
        <tissue evidence="1">Leaf</tissue>
    </source>
</reference>
<sequence length="65" mass="7514">MEVLRLVPKQSLDFTNQGYSPPQGQYNTQHPNWSSSLFRARRQPTSLTGQEANLLVQTPVWFCYT</sequence>
<name>A0A843WTU5_COLES</name>
<keyword evidence="2" id="KW-1185">Reference proteome</keyword>
<evidence type="ECO:0000313" key="1">
    <source>
        <dbReference type="EMBL" id="MQM07374.1"/>
    </source>
</evidence>